<organism evidence="1 2">
    <name type="scientific">Entotheonella factor</name>
    <dbReference type="NCBI Taxonomy" id="1429438"/>
    <lineage>
        <taxon>Bacteria</taxon>
        <taxon>Pseudomonadati</taxon>
        <taxon>Nitrospinota/Tectimicrobiota group</taxon>
        <taxon>Candidatus Tectimicrobiota</taxon>
        <taxon>Candidatus Entotheonellia</taxon>
        <taxon>Candidatus Entotheonellales</taxon>
        <taxon>Candidatus Entotheonellaceae</taxon>
        <taxon>Candidatus Entotheonella</taxon>
    </lineage>
</organism>
<name>W4LI02_ENTF1</name>
<evidence type="ECO:0000313" key="1">
    <source>
        <dbReference type="EMBL" id="ETW97743.1"/>
    </source>
</evidence>
<dbReference type="EMBL" id="AZHW01000626">
    <property type="protein sequence ID" value="ETW97743.1"/>
    <property type="molecule type" value="Genomic_DNA"/>
</dbReference>
<protein>
    <submittedName>
        <fullName evidence="1">Uncharacterized protein</fullName>
    </submittedName>
</protein>
<dbReference type="HOGENOM" id="CLU_2244994_0_0_7"/>
<proteinExistence type="predicted"/>
<accession>W4LI02</accession>
<dbReference type="Proteomes" id="UP000019141">
    <property type="component" value="Unassembled WGS sequence"/>
</dbReference>
<keyword evidence="2" id="KW-1185">Reference proteome</keyword>
<evidence type="ECO:0000313" key="2">
    <source>
        <dbReference type="Proteomes" id="UP000019141"/>
    </source>
</evidence>
<sequence>MSSTSSKVYGAVIRRLRAFSQFNLNRTHRWNEQKHVPSGWGHVREPNAIEKFGNSLYKRLQFAGTIRPGARHGKGDGAKNGSADFSPAFFEDRTLVQQHTENVH</sequence>
<dbReference type="AlphaFoldDB" id="W4LI02"/>
<reference evidence="1 2" key="1">
    <citation type="journal article" date="2014" name="Nature">
        <title>An environmental bacterial taxon with a large and distinct metabolic repertoire.</title>
        <authorList>
            <person name="Wilson M.C."/>
            <person name="Mori T."/>
            <person name="Ruckert C."/>
            <person name="Uria A.R."/>
            <person name="Helf M.J."/>
            <person name="Takada K."/>
            <person name="Gernert C."/>
            <person name="Steffens U.A."/>
            <person name="Heycke N."/>
            <person name="Schmitt S."/>
            <person name="Rinke C."/>
            <person name="Helfrich E.J."/>
            <person name="Brachmann A.O."/>
            <person name="Gurgui C."/>
            <person name="Wakimoto T."/>
            <person name="Kracht M."/>
            <person name="Crusemann M."/>
            <person name="Hentschel U."/>
            <person name="Abe I."/>
            <person name="Matsunaga S."/>
            <person name="Kalinowski J."/>
            <person name="Takeyama H."/>
            <person name="Piel J."/>
        </authorList>
    </citation>
    <scope>NUCLEOTIDE SEQUENCE [LARGE SCALE GENOMIC DNA]</scope>
    <source>
        <strain evidence="2">TSY1</strain>
    </source>
</reference>
<comment type="caution">
    <text evidence="1">The sequence shown here is derived from an EMBL/GenBank/DDBJ whole genome shotgun (WGS) entry which is preliminary data.</text>
</comment>
<gene>
    <name evidence="1" type="ORF">ETSY1_21525</name>
</gene>